<dbReference type="EMBL" id="MHIA01000013">
    <property type="protein sequence ID" value="OGY42465.1"/>
    <property type="molecule type" value="Genomic_DNA"/>
</dbReference>
<dbReference type="Proteomes" id="UP000176260">
    <property type="component" value="Unassembled WGS sequence"/>
</dbReference>
<name>A0A1G1XQY7_9BACT</name>
<reference evidence="1 2" key="1">
    <citation type="journal article" date="2016" name="Nat. Commun.">
        <title>Thousands of microbial genomes shed light on interconnected biogeochemical processes in an aquifer system.</title>
        <authorList>
            <person name="Anantharaman K."/>
            <person name="Brown C.T."/>
            <person name="Hug L.A."/>
            <person name="Sharon I."/>
            <person name="Castelle C.J."/>
            <person name="Probst A.J."/>
            <person name="Thomas B.C."/>
            <person name="Singh A."/>
            <person name="Wilkins M.J."/>
            <person name="Karaoz U."/>
            <person name="Brodie E.L."/>
            <person name="Williams K.H."/>
            <person name="Hubbard S.S."/>
            <person name="Banfield J.F."/>
        </authorList>
    </citation>
    <scope>NUCLEOTIDE SEQUENCE [LARGE SCALE GENOMIC DNA]</scope>
</reference>
<comment type="caution">
    <text evidence="1">The sequence shown here is derived from an EMBL/GenBank/DDBJ whole genome shotgun (WGS) entry which is preliminary data.</text>
</comment>
<evidence type="ECO:0000313" key="2">
    <source>
        <dbReference type="Proteomes" id="UP000176260"/>
    </source>
</evidence>
<evidence type="ECO:0000313" key="1">
    <source>
        <dbReference type="EMBL" id="OGY42465.1"/>
    </source>
</evidence>
<accession>A0A1G1XQY7</accession>
<gene>
    <name evidence="1" type="ORF">A2Y67_00315</name>
</gene>
<organism evidence="1 2">
    <name type="scientific">Candidatus Buchananbacteria bacterium RBG_13_39_9</name>
    <dbReference type="NCBI Taxonomy" id="1797531"/>
    <lineage>
        <taxon>Bacteria</taxon>
        <taxon>Candidatus Buchananiibacteriota</taxon>
    </lineage>
</organism>
<sequence>MAEKGKKDAAKKEVENPVLGWRESFLLEYLTAIFEAQSETSSEPGKFNEALAAKLGANGDLITKIKAKPHIARRVVGDLPCGHRVVREFIKEVLRTQPLLRRVKNVKRDK</sequence>
<proteinExistence type="predicted"/>
<dbReference type="AlphaFoldDB" id="A0A1G1XQY7"/>
<protein>
    <submittedName>
        <fullName evidence="1">Uncharacterized protein</fullName>
    </submittedName>
</protein>